<keyword evidence="1" id="KW-0472">Membrane</keyword>
<feature type="signal peptide" evidence="2">
    <location>
        <begin position="1"/>
        <end position="20"/>
    </location>
</feature>
<protein>
    <recommendedName>
        <fullName evidence="5">VPLPA-CTERM protein sorting domain-containing protein</fullName>
    </recommendedName>
</protein>
<evidence type="ECO:0000256" key="1">
    <source>
        <dbReference type="SAM" id="Phobius"/>
    </source>
</evidence>
<evidence type="ECO:0000313" key="4">
    <source>
        <dbReference type="Proteomes" id="UP000231644"/>
    </source>
</evidence>
<sequence>MIKFLAAAAFAATIATAASAGTYVAVDFDRNADLFPLTDGWLPFTPAPGTDMTGNQGSTVPFDIVGDGNDVWSSTVGDYAGTKTLNVTTDLFGVDKIYTLINTFWGSSITGLTSITFNATNSVSQTFELTGGVEIRDFASTSFSNTTTSPNTSLWHLNDSGYSVARLDMQVFDLEDAFLSETLTSIVLEDKGLHYQALGQYAHRAFVAGITAEITPAVPLPGAAMLFLGALGSLGAVRNRRTRHKA</sequence>
<dbReference type="AlphaFoldDB" id="A0A1I1KJ42"/>
<evidence type="ECO:0000256" key="2">
    <source>
        <dbReference type="SAM" id="SignalP"/>
    </source>
</evidence>
<dbReference type="Proteomes" id="UP000231644">
    <property type="component" value="Unassembled WGS sequence"/>
</dbReference>
<accession>A0A1I1KJ42</accession>
<dbReference type="EMBL" id="FOLX01000001">
    <property type="protein sequence ID" value="SFC58143.1"/>
    <property type="molecule type" value="Genomic_DNA"/>
</dbReference>
<gene>
    <name evidence="3" type="ORF">SAMN05421762_1414</name>
</gene>
<name>A0A1I1KJ42_9RHOB</name>
<evidence type="ECO:0008006" key="5">
    <source>
        <dbReference type="Google" id="ProtNLM"/>
    </source>
</evidence>
<reference evidence="3 4" key="1">
    <citation type="submission" date="2016-10" db="EMBL/GenBank/DDBJ databases">
        <authorList>
            <person name="de Groot N.N."/>
        </authorList>
    </citation>
    <scope>NUCLEOTIDE SEQUENCE [LARGE SCALE GENOMIC DNA]</scope>
    <source>
        <strain evidence="3 4">DSM 29619</strain>
    </source>
</reference>
<proteinExistence type="predicted"/>
<keyword evidence="1" id="KW-1133">Transmembrane helix</keyword>
<evidence type="ECO:0000313" key="3">
    <source>
        <dbReference type="EMBL" id="SFC58143.1"/>
    </source>
</evidence>
<keyword evidence="2" id="KW-0732">Signal</keyword>
<feature type="chain" id="PRO_5014152208" description="VPLPA-CTERM protein sorting domain-containing protein" evidence="2">
    <location>
        <begin position="21"/>
        <end position="246"/>
    </location>
</feature>
<feature type="transmembrane region" description="Helical" evidence="1">
    <location>
        <begin position="218"/>
        <end position="237"/>
    </location>
</feature>
<organism evidence="3 4">
    <name type="scientific">Pseudooceanicola nitratireducens</name>
    <dbReference type="NCBI Taxonomy" id="517719"/>
    <lineage>
        <taxon>Bacteria</taxon>
        <taxon>Pseudomonadati</taxon>
        <taxon>Pseudomonadota</taxon>
        <taxon>Alphaproteobacteria</taxon>
        <taxon>Rhodobacterales</taxon>
        <taxon>Paracoccaceae</taxon>
        <taxon>Pseudooceanicola</taxon>
    </lineage>
</organism>
<keyword evidence="4" id="KW-1185">Reference proteome</keyword>
<keyword evidence="1" id="KW-0812">Transmembrane</keyword>
<dbReference type="RefSeq" id="WP_139199518.1">
    <property type="nucleotide sequence ID" value="NZ_FNZG01000003.1"/>
</dbReference>